<feature type="domain" description="Cytochrome c" evidence="8">
    <location>
        <begin position="117"/>
        <end position="204"/>
    </location>
</feature>
<comment type="caution">
    <text evidence="9">The sequence shown here is derived from an EMBL/GenBank/DDBJ whole genome shotgun (WGS) entry which is preliminary data.</text>
</comment>
<feature type="signal peptide" evidence="7">
    <location>
        <begin position="1"/>
        <end position="18"/>
    </location>
</feature>
<dbReference type="Gene3D" id="1.10.760.10">
    <property type="entry name" value="Cytochrome c-like domain"/>
    <property type="match status" value="2"/>
</dbReference>
<evidence type="ECO:0000256" key="2">
    <source>
        <dbReference type="ARBA" id="ARBA00022617"/>
    </source>
</evidence>
<organism evidence="9 10">
    <name type="scientific">Rheinheimera lutimaris</name>
    <dbReference type="NCBI Taxonomy" id="2740584"/>
    <lineage>
        <taxon>Bacteria</taxon>
        <taxon>Pseudomonadati</taxon>
        <taxon>Pseudomonadota</taxon>
        <taxon>Gammaproteobacteria</taxon>
        <taxon>Chromatiales</taxon>
        <taxon>Chromatiaceae</taxon>
        <taxon>Rheinheimera</taxon>
    </lineage>
</organism>
<reference evidence="9 10" key="1">
    <citation type="submission" date="2020-06" db="EMBL/GenBank/DDBJ databases">
        <title>Rheinheimera sp. nov., a marine bacterium isolated from coastal.</title>
        <authorList>
            <person name="Yu Q."/>
            <person name="Qi Y."/>
            <person name="Pu J."/>
        </authorList>
    </citation>
    <scope>NUCLEOTIDE SEQUENCE [LARGE SCALE GENOMIC DNA]</scope>
    <source>
        <strain evidence="9 10">YQF-2</strain>
    </source>
</reference>
<dbReference type="Pfam" id="PF00034">
    <property type="entry name" value="Cytochrom_C"/>
    <property type="match status" value="2"/>
</dbReference>
<dbReference type="RefSeq" id="WP_173500492.1">
    <property type="nucleotide sequence ID" value="NZ_JABSOD010000005.1"/>
</dbReference>
<evidence type="ECO:0000256" key="6">
    <source>
        <dbReference type="PROSITE-ProRule" id="PRU00433"/>
    </source>
</evidence>
<dbReference type="Proteomes" id="UP000523161">
    <property type="component" value="Unassembled WGS sequence"/>
</dbReference>
<dbReference type="InterPro" id="IPR050597">
    <property type="entry name" value="Cytochrome_c_Oxidase_Subunit"/>
</dbReference>
<evidence type="ECO:0000259" key="8">
    <source>
        <dbReference type="PROSITE" id="PS51007"/>
    </source>
</evidence>
<keyword evidence="4" id="KW-0249">Electron transport</keyword>
<feature type="domain" description="Cytochrome c" evidence="8">
    <location>
        <begin position="18"/>
        <end position="105"/>
    </location>
</feature>
<evidence type="ECO:0000256" key="5">
    <source>
        <dbReference type="ARBA" id="ARBA00023004"/>
    </source>
</evidence>
<sequence>MNKLLIVLLSVAFLPSNAAVADSQQPNARYCLVCHGSAAQGNAAIQAPNLSILPDWYLQQQFVAFRNNWRGGAQDDTHGKEMQAVAGIMSDTEIHQAIAFIRSIKPVAKPTPGSIEHDVQHGRLLYQTCRACHGSNGEGNAQLKAPPLAGQQPGYLAQQLIAFRNGWRGNQADDTYGRTMRPFAQSLPDKQAIDDVVAYIDTLASSSK</sequence>
<dbReference type="GO" id="GO:0009055">
    <property type="term" value="F:electron transfer activity"/>
    <property type="evidence" value="ECO:0007669"/>
    <property type="project" value="InterPro"/>
</dbReference>
<dbReference type="SUPFAM" id="SSF46626">
    <property type="entry name" value="Cytochrome c"/>
    <property type="match status" value="2"/>
</dbReference>
<evidence type="ECO:0000256" key="7">
    <source>
        <dbReference type="SAM" id="SignalP"/>
    </source>
</evidence>
<evidence type="ECO:0000256" key="4">
    <source>
        <dbReference type="ARBA" id="ARBA00022982"/>
    </source>
</evidence>
<keyword evidence="1" id="KW-0813">Transport</keyword>
<keyword evidence="5 6" id="KW-0408">Iron</keyword>
<proteinExistence type="predicted"/>
<dbReference type="PANTHER" id="PTHR33751:SF9">
    <property type="entry name" value="CYTOCHROME C4"/>
    <property type="match status" value="1"/>
</dbReference>
<protein>
    <submittedName>
        <fullName evidence="9">C-type cytochrome</fullName>
    </submittedName>
</protein>
<name>A0A7Y5APP9_9GAMM</name>
<dbReference type="AlphaFoldDB" id="A0A7Y5APP9"/>
<feature type="chain" id="PRO_5031552207" evidence="7">
    <location>
        <begin position="19"/>
        <end position="208"/>
    </location>
</feature>
<dbReference type="PROSITE" id="PS51007">
    <property type="entry name" value="CYTC"/>
    <property type="match status" value="2"/>
</dbReference>
<evidence type="ECO:0000313" key="9">
    <source>
        <dbReference type="EMBL" id="NRQ42250.1"/>
    </source>
</evidence>
<keyword evidence="3 6" id="KW-0479">Metal-binding</keyword>
<dbReference type="InterPro" id="IPR036909">
    <property type="entry name" value="Cyt_c-like_dom_sf"/>
</dbReference>
<evidence type="ECO:0000313" key="10">
    <source>
        <dbReference type="Proteomes" id="UP000523161"/>
    </source>
</evidence>
<dbReference type="PANTHER" id="PTHR33751">
    <property type="entry name" value="CBB3-TYPE CYTOCHROME C OXIDASE SUBUNIT FIXP"/>
    <property type="match status" value="1"/>
</dbReference>
<keyword evidence="10" id="KW-1185">Reference proteome</keyword>
<gene>
    <name evidence="9" type="ORF">HRH59_06665</name>
</gene>
<keyword evidence="2 6" id="KW-0349">Heme</keyword>
<keyword evidence="7" id="KW-0732">Signal</keyword>
<evidence type="ECO:0000256" key="1">
    <source>
        <dbReference type="ARBA" id="ARBA00022448"/>
    </source>
</evidence>
<dbReference type="GO" id="GO:0020037">
    <property type="term" value="F:heme binding"/>
    <property type="evidence" value="ECO:0007669"/>
    <property type="project" value="InterPro"/>
</dbReference>
<accession>A0A7Y5APP9</accession>
<evidence type="ECO:0000256" key="3">
    <source>
        <dbReference type="ARBA" id="ARBA00022723"/>
    </source>
</evidence>
<dbReference type="GO" id="GO:0046872">
    <property type="term" value="F:metal ion binding"/>
    <property type="evidence" value="ECO:0007669"/>
    <property type="project" value="UniProtKB-KW"/>
</dbReference>
<dbReference type="InterPro" id="IPR009056">
    <property type="entry name" value="Cyt_c-like_dom"/>
</dbReference>
<dbReference type="EMBL" id="JABSOD010000005">
    <property type="protein sequence ID" value="NRQ42250.1"/>
    <property type="molecule type" value="Genomic_DNA"/>
</dbReference>